<gene>
    <name evidence="1" type="ORF">KIL84_016362</name>
</gene>
<proteinExistence type="predicted"/>
<evidence type="ECO:0000313" key="1">
    <source>
        <dbReference type="EMBL" id="KAH1172523.1"/>
    </source>
</evidence>
<comment type="caution">
    <text evidence="1">The sequence shown here is derived from an EMBL/GenBank/DDBJ whole genome shotgun (WGS) entry which is preliminary data.</text>
</comment>
<name>A0A9D3X431_9SAUR</name>
<keyword evidence="2" id="KW-1185">Reference proteome</keyword>
<organism evidence="1 2">
    <name type="scientific">Mauremys mutica</name>
    <name type="common">yellowpond turtle</name>
    <dbReference type="NCBI Taxonomy" id="74926"/>
    <lineage>
        <taxon>Eukaryota</taxon>
        <taxon>Metazoa</taxon>
        <taxon>Chordata</taxon>
        <taxon>Craniata</taxon>
        <taxon>Vertebrata</taxon>
        <taxon>Euteleostomi</taxon>
        <taxon>Archelosauria</taxon>
        <taxon>Testudinata</taxon>
        <taxon>Testudines</taxon>
        <taxon>Cryptodira</taxon>
        <taxon>Durocryptodira</taxon>
        <taxon>Testudinoidea</taxon>
        <taxon>Geoemydidae</taxon>
        <taxon>Geoemydinae</taxon>
        <taxon>Mauremys</taxon>
    </lineage>
</organism>
<protein>
    <recommendedName>
        <fullName evidence="3">Reverse transcriptase</fullName>
    </recommendedName>
</protein>
<dbReference type="AlphaFoldDB" id="A0A9D3X431"/>
<sequence>MLERTLNDDIRCQYVENLKRMPDQDKAFEGLAQLHSIEWSCQPQECRDKRCRKCGYANETLPHVLCSCKPHSRAWQLQHNAIQDCLARAIPPPIKKVAMNSTIPGTNSQLQPDIVITNEDRKKIILVDVTVSFENRTLAFHDAQAQKVEKYDPLAKTLRARSYQISATKRTRELNNTALKDNGLKL</sequence>
<accession>A0A9D3X431</accession>
<dbReference type="Proteomes" id="UP000827986">
    <property type="component" value="Unassembled WGS sequence"/>
</dbReference>
<dbReference type="EMBL" id="JAHDVG010000482">
    <property type="protein sequence ID" value="KAH1172523.1"/>
    <property type="molecule type" value="Genomic_DNA"/>
</dbReference>
<reference evidence="1" key="1">
    <citation type="submission" date="2021-09" db="EMBL/GenBank/DDBJ databases">
        <title>The genome of Mauremys mutica provides insights into the evolution of semi-aquatic lifestyle.</title>
        <authorList>
            <person name="Gong S."/>
            <person name="Gao Y."/>
        </authorList>
    </citation>
    <scope>NUCLEOTIDE SEQUENCE</scope>
    <source>
        <strain evidence="1">MM-2020</strain>
        <tissue evidence="1">Muscle</tissue>
    </source>
</reference>
<evidence type="ECO:0008006" key="3">
    <source>
        <dbReference type="Google" id="ProtNLM"/>
    </source>
</evidence>
<evidence type="ECO:0000313" key="2">
    <source>
        <dbReference type="Proteomes" id="UP000827986"/>
    </source>
</evidence>